<dbReference type="VEuPathDB" id="FungiDB:PSHT_05918"/>
<dbReference type="Proteomes" id="UP000238274">
    <property type="component" value="Unassembled WGS sequence"/>
</dbReference>
<gene>
    <name evidence="1" type="ORF">PSHT_05918</name>
</gene>
<comment type="caution">
    <text evidence="1">The sequence shown here is derived from an EMBL/GenBank/DDBJ whole genome shotgun (WGS) entry which is preliminary data.</text>
</comment>
<reference evidence="2" key="3">
    <citation type="journal article" date="2018" name="Mol. Plant Microbe Interact.">
        <title>Genome sequence resources for the wheat stripe rust pathogen (Puccinia striiformis f. sp. tritici) and the barley stripe rust pathogen (Puccinia striiformis f. sp. hordei).</title>
        <authorList>
            <person name="Xia C."/>
            <person name="Wang M."/>
            <person name="Yin C."/>
            <person name="Cornejo O.E."/>
            <person name="Hulbert S.H."/>
            <person name="Chen X."/>
        </authorList>
    </citation>
    <scope>NUCLEOTIDE SEQUENCE [LARGE SCALE GENOMIC DNA]</scope>
    <source>
        <strain evidence="2">93TX-2</strain>
    </source>
</reference>
<protein>
    <submittedName>
        <fullName evidence="1">Uncharacterized protein</fullName>
    </submittedName>
</protein>
<dbReference type="AlphaFoldDB" id="A0A2S4W9B2"/>
<reference evidence="1 2" key="1">
    <citation type="submission" date="2017-12" db="EMBL/GenBank/DDBJ databases">
        <title>Gene loss provides genomic basis for host adaptation in cereal stripe rust fungi.</title>
        <authorList>
            <person name="Xia C."/>
        </authorList>
    </citation>
    <scope>NUCLEOTIDE SEQUENCE [LARGE SCALE GENOMIC DNA]</scope>
    <source>
        <strain evidence="1 2">93TX-2</strain>
    </source>
</reference>
<sequence length="74" mass="8565">MHFIHHSGWEIFDQNAITMLVQLLERDDSLKDIQNTKLDSTETVAQMAERFLTNLTVFLAKSMPTKRFPASIEL</sequence>
<evidence type="ECO:0000313" key="1">
    <source>
        <dbReference type="EMBL" id="POW18350.1"/>
    </source>
</evidence>
<name>A0A2S4W9B2_9BASI</name>
<proteinExistence type="predicted"/>
<keyword evidence="2" id="KW-1185">Reference proteome</keyword>
<dbReference type="VEuPathDB" id="FungiDB:PSTT_00786"/>
<evidence type="ECO:0000313" key="2">
    <source>
        <dbReference type="Proteomes" id="UP000238274"/>
    </source>
</evidence>
<reference evidence="2" key="2">
    <citation type="journal article" date="2018" name="BMC Genomics">
        <title>Genomic insights into host adaptation between the wheat stripe rust pathogen (Puccinia striiformis f. sp. tritici) and the barley stripe rust pathogen (Puccinia striiformis f. sp. hordei).</title>
        <authorList>
            <person name="Xia C."/>
            <person name="Wang M."/>
            <person name="Yin C."/>
            <person name="Cornejo O.E."/>
            <person name="Hulbert S.H."/>
            <person name="Chen X."/>
        </authorList>
    </citation>
    <scope>NUCLEOTIDE SEQUENCE [LARGE SCALE GENOMIC DNA]</scope>
    <source>
        <strain evidence="2">93TX-2</strain>
    </source>
</reference>
<accession>A0A2S4W9B2</accession>
<dbReference type="EMBL" id="PKSM01000067">
    <property type="protein sequence ID" value="POW18350.1"/>
    <property type="molecule type" value="Genomic_DNA"/>
</dbReference>
<organism evidence="1 2">
    <name type="scientific">Puccinia striiformis</name>
    <dbReference type="NCBI Taxonomy" id="27350"/>
    <lineage>
        <taxon>Eukaryota</taxon>
        <taxon>Fungi</taxon>
        <taxon>Dikarya</taxon>
        <taxon>Basidiomycota</taxon>
        <taxon>Pucciniomycotina</taxon>
        <taxon>Pucciniomycetes</taxon>
        <taxon>Pucciniales</taxon>
        <taxon>Pucciniaceae</taxon>
        <taxon>Puccinia</taxon>
    </lineage>
</organism>